<evidence type="ECO:0000256" key="3">
    <source>
        <dbReference type="ARBA" id="ARBA00022448"/>
    </source>
</evidence>
<name>A0A7W9DAA9_9MICC</name>
<feature type="compositionally biased region" description="Pro residues" evidence="8">
    <location>
        <begin position="73"/>
        <end position="83"/>
    </location>
</feature>
<organism evidence="10 11">
    <name type="scientific">Neomicrococcus lactis</name>
    <dbReference type="NCBI Taxonomy" id="732241"/>
    <lineage>
        <taxon>Bacteria</taxon>
        <taxon>Bacillati</taxon>
        <taxon>Actinomycetota</taxon>
        <taxon>Actinomycetes</taxon>
        <taxon>Micrococcales</taxon>
        <taxon>Micrococcaceae</taxon>
        <taxon>Neomicrococcus</taxon>
    </lineage>
</organism>
<dbReference type="GO" id="GO:0055085">
    <property type="term" value="P:transmembrane transport"/>
    <property type="evidence" value="ECO:0007669"/>
    <property type="project" value="TreeGrafter"/>
</dbReference>
<keyword evidence="4" id="KW-1003">Cell membrane</keyword>
<gene>
    <name evidence="10" type="ORF">BKA12_000520</name>
</gene>
<feature type="transmembrane region" description="Helical" evidence="9">
    <location>
        <begin position="148"/>
        <end position="165"/>
    </location>
</feature>
<evidence type="ECO:0000256" key="6">
    <source>
        <dbReference type="ARBA" id="ARBA00022989"/>
    </source>
</evidence>
<evidence type="ECO:0000256" key="7">
    <source>
        <dbReference type="ARBA" id="ARBA00023136"/>
    </source>
</evidence>
<dbReference type="RefSeq" id="WP_420826504.1">
    <property type="nucleotide sequence ID" value="NZ_JACHBL010000001.1"/>
</dbReference>
<keyword evidence="11" id="KW-1185">Reference proteome</keyword>
<keyword evidence="7 9" id="KW-0472">Membrane</keyword>
<dbReference type="EMBL" id="JACHBL010000001">
    <property type="protein sequence ID" value="MBB5597440.1"/>
    <property type="molecule type" value="Genomic_DNA"/>
</dbReference>
<evidence type="ECO:0000256" key="4">
    <source>
        <dbReference type="ARBA" id="ARBA00022475"/>
    </source>
</evidence>
<reference evidence="10 11" key="1">
    <citation type="submission" date="2020-08" db="EMBL/GenBank/DDBJ databases">
        <title>Sequencing the genomes of 1000 actinobacteria strains.</title>
        <authorList>
            <person name="Klenk H.-P."/>
        </authorList>
    </citation>
    <scope>NUCLEOTIDE SEQUENCE [LARGE SCALE GENOMIC DNA]</scope>
    <source>
        <strain evidence="10 11">DSM 23694</strain>
    </source>
</reference>
<dbReference type="AlphaFoldDB" id="A0A7W9DAA9"/>
<keyword evidence="6 9" id="KW-1133">Transmembrane helix</keyword>
<feature type="transmembrane region" description="Helical" evidence="9">
    <location>
        <begin position="356"/>
        <end position="384"/>
    </location>
</feature>
<comment type="subcellular location">
    <subcellularLocation>
        <location evidence="1">Cell membrane</location>
        <topology evidence="1">Multi-pass membrane protein</topology>
    </subcellularLocation>
</comment>
<feature type="region of interest" description="Disordered" evidence="8">
    <location>
        <begin position="1"/>
        <end position="96"/>
    </location>
</feature>
<sequence>MNNPLPPSQGSQYDDEADSSVSDDQRSVGSGGAQASPSASTNAVPPAASVRTPEEVAASSDATLEDVIGPQPAVKPPTNPIPVVPHAVPERPDHEPRRQRILRRISGAFGARPHRLKYDVPPEPEAGEHVATADLATTVTPRHPVQTGFLLTVGVGIALGLYFMITNVGQLVMWIAVALFIALGLDPIVRWFEGRGMPRAVGVLASILFLIVLVGGIMGTLIPTIIQQTTQFIAQAPTIIADFLNSDFFRTIDNQFHVSTRITDEVNKFFTNGSAVGGLFGGVLGVSGMVFQGFFGVITVLVLAIYFLSSLPAMKAWAYRLAPRSKRPRVQALSEEITNSVGNYVMGQAVVAALNALYAFIVMSIVGVPYALLLAFVVLILAFIPLVGAVIAGIVVSLIALTVTWQTAVIYAICYFAYLQFEAYFISPRIMQRAVAVPGAVAVIAVIAGGSLMGIAGALMAIPLAAGALLIVREVFIARQDEL</sequence>
<feature type="transmembrane region" description="Helical" evidence="9">
    <location>
        <begin position="171"/>
        <end position="189"/>
    </location>
</feature>
<feature type="transmembrane region" description="Helical" evidence="9">
    <location>
        <begin position="201"/>
        <end position="226"/>
    </location>
</feature>
<accession>A0A7W9DAA9</accession>
<keyword evidence="3" id="KW-0813">Transport</keyword>
<feature type="transmembrane region" description="Helical" evidence="9">
    <location>
        <begin position="454"/>
        <end position="472"/>
    </location>
</feature>
<feature type="transmembrane region" description="Helical" evidence="9">
    <location>
        <begin position="390"/>
        <end position="418"/>
    </location>
</feature>
<dbReference type="Pfam" id="PF01594">
    <property type="entry name" value="AI-2E_transport"/>
    <property type="match status" value="1"/>
</dbReference>
<evidence type="ECO:0000256" key="5">
    <source>
        <dbReference type="ARBA" id="ARBA00022692"/>
    </source>
</evidence>
<comment type="caution">
    <text evidence="10">The sequence shown here is derived from an EMBL/GenBank/DDBJ whole genome shotgun (WGS) entry which is preliminary data.</text>
</comment>
<evidence type="ECO:0000256" key="8">
    <source>
        <dbReference type="SAM" id="MobiDB-lite"/>
    </source>
</evidence>
<dbReference type="GO" id="GO:0005886">
    <property type="term" value="C:plasma membrane"/>
    <property type="evidence" value="ECO:0007669"/>
    <property type="project" value="UniProtKB-SubCell"/>
</dbReference>
<feature type="transmembrane region" description="Helical" evidence="9">
    <location>
        <begin position="297"/>
        <end position="319"/>
    </location>
</feature>
<dbReference type="InterPro" id="IPR002549">
    <property type="entry name" value="AI-2E-like"/>
</dbReference>
<evidence type="ECO:0000313" key="11">
    <source>
        <dbReference type="Proteomes" id="UP000523863"/>
    </source>
</evidence>
<dbReference type="PANTHER" id="PTHR21716:SF53">
    <property type="entry name" value="PERMEASE PERM-RELATED"/>
    <property type="match status" value="1"/>
</dbReference>
<comment type="similarity">
    <text evidence="2">Belongs to the autoinducer-2 exporter (AI-2E) (TC 2.A.86) family.</text>
</comment>
<proteinExistence type="inferred from homology"/>
<protein>
    <submittedName>
        <fullName evidence="10">Putative PurR-regulated permease PerM</fullName>
    </submittedName>
</protein>
<dbReference type="PANTHER" id="PTHR21716">
    <property type="entry name" value="TRANSMEMBRANE PROTEIN"/>
    <property type="match status" value="1"/>
</dbReference>
<evidence type="ECO:0000313" key="10">
    <source>
        <dbReference type="EMBL" id="MBB5597440.1"/>
    </source>
</evidence>
<dbReference type="Proteomes" id="UP000523863">
    <property type="component" value="Unassembled WGS sequence"/>
</dbReference>
<evidence type="ECO:0000256" key="2">
    <source>
        <dbReference type="ARBA" id="ARBA00009773"/>
    </source>
</evidence>
<keyword evidence="5 9" id="KW-0812">Transmembrane</keyword>
<evidence type="ECO:0000256" key="1">
    <source>
        <dbReference type="ARBA" id="ARBA00004651"/>
    </source>
</evidence>
<evidence type="ECO:0000256" key="9">
    <source>
        <dbReference type="SAM" id="Phobius"/>
    </source>
</evidence>